<dbReference type="NCBIfam" id="NF040584">
    <property type="entry name" value="STY4534_fam"/>
    <property type="match status" value="1"/>
</dbReference>
<protein>
    <submittedName>
        <fullName evidence="1">STY4534 family ICE replication protein</fullName>
    </submittedName>
</protein>
<sequence length="154" mass="16638">MPSHSADADATSGGDRYFNLHTTGIGYLNRAREVPVKKGAFLAVDVTALRGSADEVEYTRLDCRVSGREAQSLVRRLKPDIDARKKVLVGFKTGDLYPETFVYENGERKGQTGVSLKAHLLRITWAKVDGVTVYTAPSDAPTEPADTAPATAIA</sequence>
<gene>
    <name evidence="1" type="ORF">RM530_14715</name>
</gene>
<evidence type="ECO:0000313" key="2">
    <source>
        <dbReference type="Proteomes" id="UP001254608"/>
    </source>
</evidence>
<dbReference type="InterPro" id="IPR021960">
    <property type="entry name" value="DUF3577"/>
</dbReference>
<organism evidence="1 2">
    <name type="scientific">Banduia mediterranea</name>
    <dbReference type="NCBI Taxonomy" id="3075609"/>
    <lineage>
        <taxon>Bacteria</taxon>
        <taxon>Pseudomonadati</taxon>
        <taxon>Pseudomonadota</taxon>
        <taxon>Gammaproteobacteria</taxon>
        <taxon>Nevskiales</taxon>
        <taxon>Algiphilaceae</taxon>
        <taxon>Banduia</taxon>
    </lineage>
</organism>
<dbReference type="Pfam" id="PF12101">
    <property type="entry name" value="DUF3577"/>
    <property type="match status" value="1"/>
</dbReference>
<accession>A0ABU2WL50</accession>
<proteinExistence type="predicted"/>
<keyword evidence="2" id="KW-1185">Reference proteome</keyword>
<dbReference type="EMBL" id="JAVRIC010000023">
    <property type="protein sequence ID" value="MDT0498600.1"/>
    <property type="molecule type" value="Genomic_DNA"/>
</dbReference>
<dbReference type="RefSeq" id="WP_311366010.1">
    <property type="nucleotide sequence ID" value="NZ_JAVRIC010000023.1"/>
</dbReference>
<evidence type="ECO:0000313" key="1">
    <source>
        <dbReference type="EMBL" id="MDT0498600.1"/>
    </source>
</evidence>
<reference evidence="1 2" key="1">
    <citation type="submission" date="2023-09" db="EMBL/GenBank/DDBJ databases">
        <authorList>
            <person name="Rey-Velasco X."/>
        </authorList>
    </citation>
    <scope>NUCLEOTIDE SEQUENCE [LARGE SCALE GENOMIC DNA]</scope>
    <source>
        <strain evidence="1 2">W345</strain>
    </source>
</reference>
<comment type="caution">
    <text evidence="1">The sequence shown here is derived from an EMBL/GenBank/DDBJ whole genome shotgun (WGS) entry which is preliminary data.</text>
</comment>
<name>A0ABU2WL50_9GAMM</name>
<dbReference type="Proteomes" id="UP001254608">
    <property type="component" value="Unassembled WGS sequence"/>
</dbReference>